<evidence type="ECO:0000256" key="3">
    <source>
        <dbReference type="ARBA" id="ARBA00023163"/>
    </source>
</evidence>
<dbReference type="Pfam" id="PF12833">
    <property type="entry name" value="HTH_18"/>
    <property type="match status" value="1"/>
</dbReference>
<dbReference type="PANTHER" id="PTHR47504">
    <property type="entry name" value="RIGHT ORIGIN-BINDING PROTEIN"/>
    <property type="match status" value="1"/>
</dbReference>
<evidence type="ECO:0000256" key="1">
    <source>
        <dbReference type="ARBA" id="ARBA00023015"/>
    </source>
</evidence>
<keyword evidence="3" id="KW-0804">Transcription</keyword>
<gene>
    <name evidence="5" type="ORF">SAMN06265361_103168</name>
</gene>
<dbReference type="InterPro" id="IPR009057">
    <property type="entry name" value="Homeodomain-like_sf"/>
</dbReference>
<dbReference type="GO" id="GO:0003700">
    <property type="term" value="F:DNA-binding transcription factor activity"/>
    <property type="evidence" value="ECO:0007669"/>
    <property type="project" value="InterPro"/>
</dbReference>
<evidence type="ECO:0000256" key="2">
    <source>
        <dbReference type="ARBA" id="ARBA00023125"/>
    </source>
</evidence>
<dbReference type="GO" id="GO:0043565">
    <property type="term" value="F:sequence-specific DNA binding"/>
    <property type="evidence" value="ECO:0007669"/>
    <property type="project" value="InterPro"/>
</dbReference>
<dbReference type="SUPFAM" id="SSF46689">
    <property type="entry name" value="Homeodomain-like"/>
    <property type="match status" value="2"/>
</dbReference>
<dbReference type="Proteomes" id="UP001157946">
    <property type="component" value="Unassembled WGS sequence"/>
</dbReference>
<dbReference type="PANTHER" id="PTHR47504:SF6">
    <property type="entry name" value="ARAC-FAMILY TRANSCRIPTIONAL REGULATOR"/>
    <property type="match status" value="1"/>
</dbReference>
<accession>A0AA45WNM2</accession>
<dbReference type="PROSITE" id="PS01124">
    <property type="entry name" value="HTH_ARAC_FAMILY_2"/>
    <property type="match status" value="1"/>
</dbReference>
<sequence length="299" mass="34102">MDQDKSLADTIENTLRYIDQHLDSNLNLSTLAEQSAYSPYHFHRVFHRMVGKTATNYIRERRLSKAAEELVSSDKRILEIAVAFGFSSQESFTRIFKKHYYLTPQRYRRSVRNIIQKRGNKHMNTNATHLPTGWMKAGHSVSSYEIGIDQNTRFKDKPSGCIKTTKSTPGSFGTMMQMFSSSKYNGKRLKLSAYVKSHEVSGWAGIWMRVDGKDNEILSFDNMEQRPIVGTTDWQQVEVVLDVPYDSEAIAFGILLTGNGTVWGNQFHFEVVDRTVPTTNMTEDVQLPPDPVNLDFAVV</sequence>
<dbReference type="Gene3D" id="1.10.10.60">
    <property type="entry name" value="Homeodomain-like"/>
    <property type="match status" value="2"/>
</dbReference>
<organism evidence="5 6">
    <name type="scientific">Laceyella tengchongensis</name>
    <dbReference type="NCBI Taxonomy" id="574699"/>
    <lineage>
        <taxon>Bacteria</taxon>
        <taxon>Bacillati</taxon>
        <taxon>Bacillota</taxon>
        <taxon>Bacilli</taxon>
        <taxon>Bacillales</taxon>
        <taxon>Thermoactinomycetaceae</taxon>
        <taxon>Laceyella</taxon>
    </lineage>
</organism>
<dbReference type="PRINTS" id="PR00032">
    <property type="entry name" value="HTHARAC"/>
</dbReference>
<reference evidence="5" key="1">
    <citation type="submission" date="2017-05" db="EMBL/GenBank/DDBJ databases">
        <authorList>
            <person name="Varghese N."/>
            <person name="Submissions S."/>
        </authorList>
    </citation>
    <scope>NUCLEOTIDE SEQUENCE</scope>
    <source>
        <strain evidence="5">DSM 45262</strain>
    </source>
</reference>
<dbReference type="SMART" id="SM00342">
    <property type="entry name" value="HTH_ARAC"/>
    <property type="match status" value="1"/>
</dbReference>
<evidence type="ECO:0000259" key="4">
    <source>
        <dbReference type="PROSITE" id="PS01124"/>
    </source>
</evidence>
<name>A0AA45WNM2_9BACL</name>
<evidence type="ECO:0000313" key="6">
    <source>
        <dbReference type="Proteomes" id="UP001157946"/>
    </source>
</evidence>
<evidence type="ECO:0000313" key="5">
    <source>
        <dbReference type="EMBL" id="SMP18679.1"/>
    </source>
</evidence>
<keyword evidence="6" id="KW-1185">Reference proteome</keyword>
<dbReference type="Gene3D" id="2.60.120.260">
    <property type="entry name" value="Galactose-binding domain-like"/>
    <property type="match status" value="1"/>
</dbReference>
<dbReference type="InterPro" id="IPR018060">
    <property type="entry name" value="HTH_AraC"/>
</dbReference>
<dbReference type="RefSeq" id="WP_284724223.1">
    <property type="nucleotide sequence ID" value="NZ_FXTU01000003.1"/>
</dbReference>
<protein>
    <submittedName>
        <fullName evidence="5">Transcriptional regulator, AraC family</fullName>
    </submittedName>
</protein>
<feature type="domain" description="HTH araC/xylS-type" evidence="4">
    <location>
        <begin position="12"/>
        <end position="110"/>
    </location>
</feature>
<keyword evidence="1" id="KW-0805">Transcription regulation</keyword>
<proteinExistence type="predicted"/>
<dbReference type="AlphaFoldDB" id="A0AA45WNM2"/>
<comment type="caution">
    <text evidence="5">The sequence shown here is derived from an EMBL/GenBank/DDBJ whole genome shotgun (WGS) entry which is preliminary data.</text>
</comment>
<dbReference type="EMBL" id="FXTU01000003">
    <property type="protein sequence ID" value="SMP18679.1"/>
    <property type="molecule type" value="Genomic_DNA"/>
</dbReference>
<keyword evidence="2" id="KW-0238">DNA-binding</keyword>
<dbReference type="InterPro" id="IPR020449">
    <property type="entry name" value="Tscrpt_reg_AraC-type_HTH"/>
</dbReference>
<dbReference type="InterPro" id="IPR050959">
    <property type="entry name" value="MarA-like"/>
</dbReference>